<evidence type="ECO:0000313" key="3">
    <source>
        <dbReference type="Proteomes" id="UP000070133"/>
    </source>
</evidence>
<dbReference type="OrthoDB" id="10439247at2759"/>
<organism evidence="2 3">
    <name type="scientific">Pseudocercospora eumusae</name>
    <dbReference type="NCBI Taxonomy" id="321146"/>
    <lineage>
        <taxon>Eukaryota</taxon>
        <taxon>Fungi</taxon>
        <taxon>Dikarya</taxon>
        <taxon>Ascomycota</taxon>
        <taxon>Pezizomycotina</taxon>
        <taxon>Dothideomycetes</taxon>
        <taxon>Dothideomycetidae</taxon>
        <taxon>Mycosphaerellales</taxon>
        <taxon>Mycosphaerellaceae</taxon>
        <taxon>Pseudocercospora</taxon>
    </lineage>
</organism>
<keyword evidence="3" id="KW-1185">Reference proteome</keyword>
<protein>
    <submittedName>
        <fullName evidence="2">Uncharacterized protein</fullName>
    </submittedName>
</protein>
<dbReference type="EMBL" id="LFZN01000027">
    <property type="protein sequence ID" value="KXT03727.1"/>
    <property type="molecule type" value="Genomic_DNA"/>
</dbReference>
<dbReference type="AlphaFoldDB" id="A0A139HMW6"/>
<reference evidence="2 3" key="1">
    <citation type="submission" date="2015-07" db="EMBL/GenBank/DDBJ databases">
        <title>Comparative genomics of the Sigatoka disease complex on banana suggests a link between parallel evolutionary changes in Pseudocercospora fijiensis and Pseudocercospora eumusae and increased virulence on the banana host.</title>
        <authorList>
            <person name="Chang T.-C."/>
            <person name="Salvucci A."/>
            <person name="Crous P.W."/>
            <person name="Stergiopoulos I."/>
        </authorList>
    </citation>
    <scope>NUCLEOTIDE SEQUENCE [LARGE SCALE GENOMIC DNA]</scope>
    <source>
        <strain evidence="2 3">CBS 114824</strain>
    </source>
</reference>
<proteinExistence type="predicted"/>
<comment type="caution">
    <text evidence="2">The sequence shown here is derived from an EMBL/GenBank/DDBJ whole genome shotgun (WGS) entry which is preliminary data.</text>
</comment>
<evidence type="ECO:0000313" key="2">
    <source>
        <dbReference type="EMBL" id="KXT03727.1"/>
    </source>
</evidence>
<keyword evidence="1" id="KW-0732">Signal</keyword>
<accession>A0A139HMW6</accession>
<gene>
    <name evidence="2" type="ORF">AC578_780</name>
</gene>
<feature type="signal peptide" evidence="1">
    <location>
        <begin position="1"/>
        <end position="40"/>
    </location>
</feature>
<dbReference type="Proteomes" id="UP000070133">
    <property type="component" value="Unassembled WGS sequence"/>
</dbReference>
<sequence length="614" mass="71901">MAARMHTAAYARRLCSTTMFPIPAFQLLLLLCLAIAATNAATTTAPASVLHWPWPSFVDDPRHILPSNDTLAQEADQLILQLSTLSPRYSMPWLLDVYEPIPYRSVISDLPVYRHGNTSHMTQGLTLGWDLRQRVCRDGRYLWRLKTLALQQSEFGWLDNLPRCTLRCSTFRQMLSNLYCFLTRYLYLLLHRPADSSYWLEQAQALGQWQRHELSIFHDLPSLDLLIQYKRIQIRSTAYRSKVMESLDLIAVRIMQCHRQGPEAACRSKFASEIEALYRSKAWLDWVELNAFVSYYRSSAMSFFALQMRATLDRLMDRLRSQPTSIDALQSLIAFIRRINKSTSNGPTTLHTLGYRAGLYASQHWAHQHDKARTRSASYRPLNFPTNLDPSHFGQDFLTCLLNLRKAYAVTSSSPLDSHDPLRPLTCPNFLSLQRNRHWVFQYFSNLQLSTPPAQNGSSALEPVPEPWEPYDYDWNCDPHFSDDRLPLFARGFRMGNVPDGRKREWTMFKKHSNGERCLVWEDEEEEEGEEDWIWCLEEKDGEGVWAYLRKFEDDAELLPPRERFRRMLLKRRGEEKRLREEEEGEQGEISSILDWWVSVLESRPMVLFLDWWR</sequence>
<feature type="chain" id="PRO_5007806852" evidence="1">
    <location>
        <begin position="41"/>
        <end position="614"/>
    </location>
</feature>
<evidence type="ECO:0000256" key="1">
    <source>
        <dbReference type="SAM" id="SignalP"/>
    </source>
</evidence>
<name>A0A139HMW6_9PEZI</name>